<dbReference type="SMART" id="SM00174">
    <property type="entry name" value="RHO"/>
    <property type="match status" value="1"/>
</dbReference>
<proteinExistence type="predicted"/>
<dbReference type="GO" id="GO:0005525">
    <property type="term" value="F:GTP binding"/>
    <property type="evidence" value="ECO:0007669"/>
    <property type="project" value="UniProtKB-KW"/>
</dbReference>
<dbReference type="Proteomes" id="UP000009328">
    <property type="component" value="Unassembled WGS sequence"/>
</dbReference>
<dbReference type="InterPro" id="IPR005225">
    <property type="entry name" value="Small_GTP-bd"/>
</dbReference>
<sequence>METKRRSIIRNVSGSPIIPIEGTFHSNSNINSQLSNSSRRSITDQTQYYNSVKHVKGELAPTVNSSSMIKILLIGDAGVGKSALIVRYCDDYFNESVSKSTVGVDLKVKLVSVDNKFFKTVIWDTAGQERYRNLIPSLYKGTNGVLLTYDVTDYQSFEGLYHWIKECYDNCDLSRTIFYIVGNKLDQHEKKVNKDDIRKLLKFVKDNYKGFKINAIFEVSAKYSGFVMGLFDNIIKDLVEHRCYFDEQRLRNKRSIDLSTARDDQHANCCSY</sequence>
<evidence type="ECO:0000256" key="3">
    <source>
        <dbReference type="ARBA" id="ARBA00046278"/>
    </source>
</evidence>
<dbReference type="SUPFAM" id="SSF52540">
    <property type="entry name" value="P-loop containing nucleoside triphosphate hydrolases"/>
    <property type="match status" value="1"/>
</dbReference>
<keyword evidence="2" id="KW-0342">GTP-binding</keyword>
<dbReference type="PANTHER" id="PTHR47977">
    <property type="entry name" value="RAS-RELATED PROTEIN RAB"/>
    <property type="match status" value="1"/>
</dbReference>
<dbReference type="SMART" id="SM00173">
    <property type="entry name" value="RAS"/>
    <property type="match status" value="1"/>
</dbReference>
<protein>
    <submittedName>
        <fullName evidence="4">Ras-related protein</fullName>
    </submittedName>
</protein>
<dbReference type="InterPro" id="IPR001806">
    <property type="entry name" value="Small_GTPase"/>
</dbReference>
<dbReference type="Gene3D" id="3.40.50.300">
    <property type="entry name" value="P-loop containing nucleotide triphosphate hydrolases"/>
    <property type="match status" value="1"/>
</dbReference>
<dbReference type="GO" id="GO:0003924">
    <property type="term" value="F:GTPase activity"/>
    <property type="evidence" value="ECO:0007669"/>
    <property type="project" value="InterPro"/>
</dbReference>
<dbReference type="AlphaFoldDB" id="K0KXA2"/>
<comment type="caution">
    <text evidence="4">The sequence shown here is derived from an EMBL/GenBank/DDBJ whole genome shotgun (WGS) entry which is preliminary data.</text>
</comment>
<gene>
    <name evidence="4" type="ORF">BN7_6264</name>
</gene>
<name>K0KXA2_WICCF</name>
<reference evidence="4 5" key="1">
    <citation type="journal article" date="2012" name="Eukaryot. Cell">
        <title>Draft genome sequence of Wickerhamomyces ciferrii NRRL Y-1031 F-60-10.</title>
        <authorList>
            <person name="Schneider J."/>
            <person name="Andrea H."/>
            <person name="Blom J."/>
            <person name="Jaenicke S."/>
            <person name="Ruckert C."/>
            <person name="Schorsch C."/>
            <person name="Szczepanowski R."/>
            <person name="Farwick M."/>
            <person name="Goesmann A."/>
            <person name="Puhler A."/>
            <person name="Schaffer S."/>
            <person name="Tauch A."/>
            <person name="Kohler T."/>
            <person name="Brinkrolf K."/>
        </authorList>
    </citation>
    <scope>NUCLEOTIDE SEQUENCE [LARGE SCALE GENOMIC DNA]</scope>
    <source>
        <strain evidence="5">ATCC 14091 / BCRC 22168 / CBS 111 / JCM 3599 / NBRC 0793 / NRRL Y-1031 F-60-10</strain>
    </source>
</reference>
<comment type="subcellular location">
    <subcellularLocation>
        <location evidence="3">Endomembrane system</location>
        <topology evidence="3">Lipid-anchor</topology>
        <orientation evidence="3">Cytoplasmic side</orientation>
    </subcellularLocation>
</comment>
<dbReference type="NCBIfam" id="TIGR00231">
    <property type="entry name" value="small_GTP"/>
    <property type="match status" value="1"/>
</dbReference>
<organism evidence="4 5">
    <name type="scientific">Wickerhamomyces ciferrii (strain ATCC 14091 / BCRC 22168 / CBS 111 / JCM 3599 / NBRC 0793 / NRRL Y-1031 F-60-10)</name>
    <name type="common">Yeast</name>
    <name type="synonym">Pichia ciferrii</name>
    <dbReference type="NCBI Taxonomy" id="1206466"/>
    <lineage>
        <taxon>Eukaryota</taxon>
        <taxon>Fungi</taxon>
        <taxon>Dikarya</taxon>
        <taxon>Ascomycota</taxon>
        <taxon>Saccharomycotina</taxon>
        <taxon>Saccharomycetes</taxon>
        <taxon>Phaffomycetales</taxon>
        <taxon>Wickerhamomycetaceae</taxon>
        <taxon>Wickerhamomyces</taxon>
    </lineage>
</organism>
<keyword evidence="1" id="KW-0547">Nucleotide-binding</keyword>
<dbReference type="InParanoid" id="K0KXA2"/>
<evidence type="ECO:0000256" key="1">
    <source>
        <dbReference type="ARBA" id="ARBA00022741"/>
    </source>
</evidence>
<dbReference type="InterPro" id="IPR027417">
    <property type="entry name" value="P-loop_NTPase"/>
</dbReference>
<dbReference type="FunFam" id="3.40.50.300:FF:001447">
    <property type="entry name" value="Ras-related protein Rab-1B"/>
    <property type="match status" value="1"/>
</dbReference>
<evidence type="ECO:0000256" key="2">
    <source>
        <dbReference type="ARBA" id="ARBA00023134"/>
    </source>
</evidence>
<keyword evidence="5" id="KW-1185">Reference proteome</keyword>
<dbReference type="PRINTS" id="PR00449">
    <property type="entry name" value="RASTRNSFRMNG"/>
</dbReference>
<dbReference type="PROSITE" id="PS51419">
    <property type="entry name" value="RAB"/>
    <property type="match status" value="1"/>
</dbReference>
<dbReference type="eggNOG" id="KOG0080">
    <property type="taxonomic scope" value="Eukaryota"/>
</dbReference>
<dbReference type="STRING" id="1206466.K0KXA2"/>
<dbReference type="HOGENOM" id="CLU_041217_10_1_1"/>
<dbReference type="InterPro" id="IPR050227">
    <property type="entry name" value="Rab"/>
</dbReference>
<dbReference type="GO" id="GO:0012505">
    <property type="term" value="C:endomembrane system"/>
    <property type="evidence" value="ECO:0007669"/>
    <property type="project" value="UniProtKB-SubCell"/>
</dbReference>
<dbReference type="SMART" id="SM00175">
    <property type="entry name" value="RAB"/>
    <property type="match status" value="1"/>
</dbReference>
<evidence type="ECO:0000313" key="4">
    <source>
        <dbReference type="EMBL" id="CCH46667.1"/>
    </source>
</evidence>
<dbReference type="EMBL" id="CAIF01000261">
    <property type="protein sequence ID" value="CCH46667.1"/>
    <property type="molecule type" value="Genomic_DNA"/>
</dbReference>
<evidence type="ECO:0000313" key="5">
    <source>
        <dbReference type="Proteomes" id="UP000009328"/>
    </source>
</evidence>
<accession>K0KXA2</accession>
<dbReference type="CDD" id="cd00154">
    <property type="entry name" value="Rab"/>
    <property type="match status" value="1"/>
</dbReference>
<dbReference type="Pfam" id="PF00071">
    <property type="entry name" value="Ras"/>
    <property type="match status" value="1"/>
</dbReference>